<dbReference type="Gene3D" id="1.10.287.830">
    <property type="entry name" value="putative peptidase helix hairpin domain like"/>
    <property type="match status" value="1"/>
</dbReference>
<comment type="cofactor">
    <cofactor evidence="6">
        <name>Zn(2+)</name>
        <dbReference type="ChEBI" id="CHEBI:29105"/>
    </cofactor>
    <text evidence="6">Binds 1 zinc ion.</text>
</comment>
<feature type="domain" description="Oligopeptidase F N-terminal" evidence="8">
    <location>
        <begin position="110"/>
        <end position="179"/>
    </location>
</feature>
<accession>A0ABT2SJY1</accession>
<evidence type="ECO:0000256" key="4">
    <source>
        <dbReference type="ARBA" id="ARBA00022833"/>
    </source>
</evidence>
<dbReference type="InterPro" id="IPR042088">
    <property type="entry name" value="OligoPept_F_C"/>
</dbReference>
<evidence type="ECO:0000259" key="8">
    <source>
        <dbReference type="Pfam" id="PF08439"/>
    </source>
</evidence>
<evidence type="ECO:0000256" key="3">
    <source>
        <dbReference type="ARBA" id="ARBA00022801"/>
    </source>
</evidence>
<comment type="similarity">
    <text evidence="6">Belongs to the peptidase M3B family.</text>
</comment>
<organism evidence="9 10">
    <name type="scientific">Muricoprocola aceti</name>
    <dbReference type="NCBI Taxonomy" id="2981772"/>
    <lineage>
        <taxon>Bacteria</taxon>
        <taxon>Bacillati</taxon>
        <taxon>Bacillota</taxon>
        <taxon>Clostridia</taxon>
        <taxon>Lachnospirales</taxon>
        <taxon>Lachnospiraceae</taxon>
        <taxon>Muricoprocola</taxon>
    </lineage>
</organism>
<evidence type="ECO:0000256" key="6">
    <source>
        <dbReference type="RuleBase" id="RU368091"/>
    </source>
</evidence>
<dbReference type="Gene3D" id="1.10.1370.20">
    <property type="entry name" value="Oligoendopeptidase f, C-terminal domain"/>
    <property type="match status" value="1"/>
</dbReference>
<reference evidence="9 10" key="1">
    <citation type="journal article" date="2021" name="ISME Commun">
        <title>Automated analysis of genomic sequences facilitates high-throughput and comprehensive description of bacteria.</title>
        <authorList>
            <person name="Hitch T.C.A."/>
        </authorList>
    </citation>
    <scope>NUCLEOTIDE SEQUENCE [LARGE SCALE GENOMIC DNA]</scope>
    <source>
        <strain evidence="9 10">Sanger_29</strain>
    </source>
</reference>
<dbReference type="PANTHER" id="PTHR11804:SF84">
    <property type="entry name" value="SACCHAROLYSIN"/>
    <property type="match status" value="1"/>
</dbReference>
<dbReference type="Proteomes" id="UP001652338">
    <property type="component" value="Unassembled WGS sequence"/>
</dbReference>
<dbReference type="InterPro" id="IPR001567">
    <property type="entry name" value="Pept_M3A_M3B_dom"/>
</dbReference>
<keyword evidence="10" id="KW-1185">Reference proteome</keyword>
<dbReference type="RefSeq" id="WP_262654250.1">
    <property type="nucleotide sequence ID" value="NZ_JAOQKE010000004.1"/>
</dbReference>
<dbReference type="NCBIfam" id="TIGR00181">
    <property type="entry name" value="pepF"/>
    <property type="match status" value="1"/>
</dbReference>
<protein>
    <recommendedName>
        <fullName evidence="6">Oligopeptidase F</fullName>
        <ecNumber evidence="6">3.4.24.-</ecNumber>
    </recommendedName>
</protein>
<dbReference type="PANTHER" id="PTHR11804">
    <property type="entry name" value="PROTEASE M3 THIMET OLIGOPEPTIDASE-RELATED"/>
    <property type="match status" value="1"/>
</dbReference>
<dbReference type="InterPro" id="IPR004438">
    <property type="entry name" value="Peptidase_M3B"/>
</dbReference>
<sequence length="601" mass="69737">MKRQEQRVENTWRLEDLYENEVLFSQDAEKLDTWMEQFAELQGTLQDGAEALEKALNLYEEMNQLFEKLYVYANQRNHEDTANAKYQKMSGETQIMAAKMNQVTSWLEPEILMLDEGTLKNEVDQVPELKKYDWFLKQIIRKKAHILDPEKEELLAKAGELAQTPSNVFAMFNNADITFPEITDEEGEKKKLTVGTYISYMESRDRTLRKHAFKALYGEYRQYSNTLSAAYYGNAKQADFFAKEHRYANAMEEALDSNSIPVEVYQNLIATMKKRLPVMYRYVALRKKLLGLEELHMYDVYVPMVETPEKKYSFEEAKEIVKQALAPLGEDYQALLQEGFDNRWIDIYENEGKRTGAYSWGAYGTHPYVLLNYHGSLNDVFTLAHEMGHALHSWHSDHSQTYLYAGYKIFVAEVASTCNEALLISDLLKRSSDPVERKYLINYFLDQFKGTMYRQTMFAEFEMLTHDIVSKGGVLTADQLCELYLTLNKKYFGEEMISDPEIAYEWARIPHFYTPFYVYQYATGFAAAIAISSKILKGEEGIVEKYKQFLSGGSSMDPIDLLKLCDVDMSAAQPIEEALDVFEKYLNELEKVYKTCKDDND</sequence>
<comment type="caution">
    <text evidence="9">The sequence shown here is derived from an EMBL/GenBank/DDBJ whole genome shotgun (WGS) entry which is preliminary data.</text>
</comment>
<keyword evidence="2 6" id="KW-0479">Metal-binding</keyword>
<evidence type="ECO:0000256" key="5">
    <source>
        <dbReference type="ARBA" id="ARBA00023049"/>
    </source>
</evidence>
<comment type="function">
    <text evidence="6">Has oligopeptidase activity and degrades a variety of small bioactive peptides.</text>
</comment>
<keyword evidence="3 6" id="KW-0378">Hydrolase</keyword>
<evidence type="ECO:0000313" key="10">
    <source>
        <dbReference type="Proteomes" id="UP001652338"/>
    </source>
</evidence>
<keyword evidence="1 6" id="KW-0645">Protease</keyword>
<dbReference type="EMBL" id="JAOQKE010000004">
    <property type="protein sequence ID" value="MCU6724811.1"/>
    <property type="molecule type" value="Genomic_DNA"/>
</dbReference>
<name>A0ABT2SJY1_9FIRM</name>
<evidence type="ECO:0000259" key="7">
    <source>
        <dbReference type="Pfam" id="PF01432"/>
    </source>
</evidence>
<dbReference type="InterPro" id="IPR045090">
    <property type="entry name" value="Pept_M3A_M3B"/>
</dbReference>
<dbReference type="Gene3D" id="1.20.140.70">
    <property type="entry name" value="Oligopeptidase f, N-terminal domain"/>
    <property type="match status" value="1"/>
</dbReference>
<dbReference type="Pfam" id="PF01432">
    <property type="entry name" value="Peptidase_M3"/>
    <property type="match status" value="1"/>
</dbReference>
<dbReference type="CDD" id="cd09608">
    <property type="entry name" value="M3B_PepF"/>
    <property type="match status" value="1"/>
</dbReference>
<keyword evidence="4 6" id="KW-0862">Zinc</keyword>
<evidence type="ECO:0000256" key="1">
    <source>
        <dbReference type="ARBA" id="ARBA00022670"/>
    </source>
</evidence>
<evidence type="ECO:0000313" key="9">
    <source>
        <dbReference type="EMBL" id="MCU6724811.1"/>
    </source>
</evidence>
<proteinExistence type="inferred from homology"/>
<gene>
    <name evidence="9" type="primary">pepF</name>
    <name evidence="9" type="ORF">OCV47_05505</name>
</gene>
<evidence type="ECO:0000256" key="2">
    <source>
        <dbReference type="ARBA" id="ARBA00022723"/>
    </source>
</evidence>
<feature type="domain" description="Peptidase M3A/M3B catalytic" evidence="7">
    <location>
        <begin position="200"/>
        <end position="579"/>
    </location>
</feature>
<dbReference type="InterPro" id="IPR013647">
    <property type="entry name" value="OligopepF_N_dom"/>
</dbReference>
<keyword evidence="5 6" id="KW-0482">Metalloprotease</keyword>
<dbReference type="SUPFAM" id="SSF55486">
    <property type="entry name" value="Metalloproteases ('zincins'), catalytic domain"/>
    <property type="match status" value="1"/>
</dbReference>
<dbReference type="EC" id="3.4.24.-" evidence="6"/>
<dbReference type="Pfam" id="PF08439">
    <property type="entry name" value="Peptidase_M3_N"/>
    <property type="match status" value="1"/>
</dbReference>